<dbReference type="Proteomes" id="UP000219338">
    <property type="component" value="Unassembled WGS sequence"/>
</dbReference>
<feature type="compositionally biased region" description="Polar residues" evidence="2">
    <location>
        <begin position="140"/>
        <end position="176"/>
    </location>
</feature>
<keyword evidence="5" id="KW-1185">Reference proteome</keyword>
<sequence>MKISTHITLLPFIRFFFGFALESALLAFDFQSATLTSKLRESLCIAEEHVAEETIDEVRPCLTPGRETGEQPSQQDLGSQAVTATQTFDNNSSGQGYPSTLTPASSSEDMPGGASAPVHGRSSTPQSTLLPFHKPDRHSSILNGTPTSTNRPCTSSPAGVANATSNGTGPTDQHGSAPTGVTHPPSTPSHSESGLSKGADDGPTSLTRAPIDPTTASDHHASSSATAESDPPLIPLLVHNSEDVELSTYTTTFTSLETFFALTTITTSPPPTTMTTSTPYLTSTELITSTIVVSVTTTARSTFRPSKAQIGGIVAGSLGLFALLVAVLIYLIRRKYRRMYSVHNATRSFESDAEVGPATTCLQTSSVDITNRSDGEHHAGSSSYPSTQTRLVPDSPNLPVDPLSRRMTQSSRMAYEEEIARLRQEVLSQTNRVRYMDEQMEFLHIGSPPPSYRSRSSLRSAISRISGSSLPPLPSREISH</sequence>
<feature type="compositionally biased region" description="Low complexity" evidence="2">
    <location>
        <begin position="182"/>
        <end position="191"/>
    </location>
</feature>
<dbReference type="AlphaFoldDB" id="A0A284R173"/>
<feature type="region of interest" description="Disordered" evidence="2">
    <location>
        <begin position="58"/>
        <end position="233"/>
    </location>
</feature>
<evidence type="ECO:0000313" key="5">
    <source>
        <dbReference type="Proteomes" id="UP000219338"/>
    </source>
</evidence>
<protein>
    <submittedName>
        <fullName evidence="4">Uncharacterized protein</fullName>
    </submittedName>
</protein>
<name>A0A284R173_ARMOS</name>
<dbReference type="InterPro" id="IPR020008">
    <property type="entry name" value="GlyGly_CTERM"/>
</dbReference>
<evidence type="ECO:0000256" key="3">
    <source>
        <dbReference type="SAM" id="Phobius"/>
    </source>
</evidence>
<feature type="transmembrane region" description="Helical" evidence="3">
    <location>
        <begin position="310"/>
        <end position="332"/>
    </location>
</feature>
<organism evidence="4 5">
    <name type="scientific">Armillaria ostoyae</name>
    <name type="common">Armillaria root rot fungus</name>
    <dbReference type="NCBI Taxonomy" id="47428"/>
    <lineage>
        <taxon>Eukaryota</taxon>
        <taxon>Fungi</taxon>
        <taxon>Dikarya</taxon>
        <taxon>Basidiomycota</taxon>
        <taxon>Agaricomycotina</taxon>
        <taxon>Agaricomycetes</taxon>
        <taxon>Agaricomycetidae</taxon>
        <taxon>Agaricales</taxon>
        <taxon>Marasmiineae</taxon>
        <taxon>Physalacriaceae</taxon>
        <taxon>Armillaria</taxon>
    </lineage>
</organism>
<evidence type="ECO:0000313" key="4">
    <source>
        <dbReference type="EMBL" id="SJL02460.1"/>
    </source>
</evidence>
<keyword evidence="3" id="KW-0812">Transmembrane</keyword>
<feature type="compositionally biased region" description="Polar residues" evidence="2">
    <location>
        <begin position="70"/>
        <end position="108"/>
    </location>
</feature>
<keyword evidence="3" id="KW-1133">Transmembrane helix</keyword>
<dbReference type="OrthoDB" id="3059244at2759"/>
<feature type="coiled-coil region" evidence="1">
    <location>
        <begin position="405"/>
        <end position="432"/>
    </location>
</feature>
<gene>
    <name evidence="4" type="ORF">ARMOST_05788</name>
</gene>
<feature type="region of interest" description="Disordered" evidence="2">
    <location>
        <begin position="370"/>
        <end position="404"/>
    </location>
</feature>
<feature type="compositionally biased region" description="Low complexity" evidence="2">
    <location>
        <begin position="452"/>
        <end position="470"/>
    </location>
</feature>
<proteinExistence type="predicted"/>
<keyword evidence="1" id="KW-0175">Coiled coil</keyword>
<evidence type="ECO:0000256" key="1">
    <source>
        <dbReference type="SAM" id="Coils"/>
    </source>
</evidence>
<feature type="compositionally biased region" description="Polar residues" evidence="2">
    <location>
        <begin position="380"/>
        <end position="390"/>
    </location>
</feature>
<reference evidence="5" key="1">
    <citation type="journal article" date="2017" name="Nat. Ecol. Evol.">
        <title>Genome expansion and lineage-specific genetic innovations in the forest pathogenic fungi Armillaria.</title>
        <authorList>
            <person name="Sipos G."/>
            <person name="Prasanna A.N."/>
            <person name="Walter M.C."/>
            <person name="O'Connor E."/>
            <person name="Balint B."/>
            <person name="Krizsan K."/>
            <person name="Kiss B."/>
            <person name="Hess J."/>
            <person name="Varga T."/>
            <person name="Slot J."/>
            <person name="Riley R."/>
            <person name="Boka B."/>
            <person name="Rigling D."/>
            <person name="Barry K."/>
            <person name="Lee J."/>
            <person name="Mihaltcheva S."/>
            <person name="LaButti K."/>
            <person name="Lipzen A."/>
            <person name="Waldron R."/>
            <person name="Moloney N.M."/>
            <person name="Sperisen C."/>
            <person name="Kredics L."/>
            <person name="Vagvoelgyi C."/>
            <person name="Patrignani A."/>
            <person name="Fitzpatrick D."/>
            <person name="Nagy I."/>
            <person name="Doyle S."/>
            <person name="Anderson J.B."/>
            <person name="Grigoriev I.V."/>
            <person name="Gueldener U."/>
            <person name="Muensterkoetter M."/>
            <person name="Nagy L.G."/>
        </authorList>
    </citation>
    <scope>NUCLEOTIDE SEQUENCE [LARGE SCALE GENOMIC DNA]</scope>
    <source>
        <strain evidence="5">C18/9</strain>
    </source>
</reference>
<dbReference type="NCBIfam" id="TIGR03501">
    <property type="entry name" value="GlyGly_CTERM"/>
    <property type="match status" value="1"/>
</dbReference>
<keyword evidence="3" id="KW-0472">Membrane</keyword>
<dbReference type="EMBL" id="FUEG01000003">
    <property type="protein sequence ID" value="SJL02460.1"/>
    <property type="molecule type" value="Genomic_DNA"/>
</dbReference>
<feature type="region of interest" description="Disordered" evidence="2">
    <location>
        <begin position="445"/>
        <end position="480"/>
    </location>
</feature>
<dbReference type="STRING" id="47428.A0A284R173"/>
<evidence type="ECO:0000256" key="2">
    <source>
        <dbReference type="SAM" id="MobiDB-lite"/>
    </source>
</evidence>
<accession>A0A284R173</accession>